<evidence type="ECO:0000313" key="2">
    <source>
        <dbReference type="EMBL" id="QJB03860.1"/>
    </source>
</evidence>
<organism evidence="1">
    <name type="scientific">viral metagenome</name>
    <dbReference type="NCBI Taxonomy" id="1070528"/>
    <lineage>
        <taxon>unclassified sequences</taxon>
        <taxon>metagenomes</taxon>
        <taxon>organismal metagenomes</taxon>
    </lineage>
</organism>
<dbReference type="EMBL" id="MT143710">
    <property type="protein sequence ID" value="QJA43484.1"/>
    <property type="molecule type" value="Genomic_DNA"/>
</dbReference>
<reference evidence="1" key="1">
    <citation type="submission" date="2020-03" db="EMBL/GenBank/DDBJ databases">
        <title>The deep terrestrial virosphere.</title>
        <authorList>
            <person name="Holmfeldt K."/>
            <person name="Nilsson E."/>
            <person name="Simone D."/>
            <person name="Lopez-Fernandez M."/>
            <person name="Wu X."/>
            <person name="de Brujin I."/>
            <person name="Lundin D."/>
            <person name="Andersson A."/>
            <person name="Bertilsson S."/>
            <person name="Dopson M."/>
        </authorList>
    </citation>
    <scope>NUCLEOTIDE SEQUENCE</scope>
    <source>
        <strain evidence="1">MM171A00097</strain>
        <strain evidence="2">MM171B00542</strain>
    </source>
</reference>
<proteinExistence type="predicted"/>
<gene>
    <name evidence="1" type="ORF">MM171A00097_0131</name>
    <name evidence="2" type="ORF">MM171B00542_0031</name>
</gene>
<sequence>MGLVADMFKRAEARQAIFYDKLSAGAKEKLDEVEIKFAELRVTGTEGGVFYFRFKAQHLEMLDNAPDMPWEDLDRFLLDGDGFNYEGGDEVLFDVIDRELSPRAVISRRYFHTNTDKIIYDNEEFAQAFERFLDDIQVVLGGKRGAGRGS</sequence>
<dbReference type="EMBL" id="MT143863">
    <property type="protein sequence ID" value="QJB03860.1"/>
    <property type="molecule type" value="Genomic_DNA"/>
</dbReference>
<dbReference type="AlphaFoldDB" id="A0A6H1Z7E8"/>
<protein>
    <submittedName>
        <fullName evidence="1">Uncharacterized protein</fullName>
    </submittedName>
</protein>
<name>A0A6H1Z7E8_9ZZZZ</name>
<evidence type="ECO:0000313" key="1">
    <source>
        <dbReference type="EMBL" id="QJA43484.1"/>
    </source>
</evidence>
<accession>A0A6H1Z7E8</accession>